<dbReference type="KEGG" id="pbs:Plabr_1732"/>
<dbReference type="Gene3D" id="3.40.50.1820">
    <property type="entry name" value="alpha/beta hydrolase"/>
    <property type="match status" value="1"/>
</dbReference>
<dbReference type="InterPro" id="IPR029058">
    <property type="entry name" value="AB_hydrolase_fold"/>
</dbReference>
<dbReference type="PANTHER" id="PTHR48081:SF9">
    <property type="entry name" value="CARBOXYLESTERASE"/>
    <property type="match status" value="1"/>
</dbReference>
<evidence type="ECO:0000256" key="1">
    <source>
        <dbReference type="ARBA" id="ARBA00022801"/>
    </source>
</evidence>
<dbReference type="InterPro" id="IPR049492">
    <property type="entry name" value="BD-FAE-like_dom"/>
</dbReference>
<dbReference type="EMBL" id="CP002546">
    <property type="protein sequence ID" value="ADY59343.1"/>
    <property type="molecule type" value="Genomic_DNA"/>
</dbReference>
<proteinExistence type="predicted"/>
<sequence>MNPLTTYLLPLTLLICLTAPATAVEPEVHEGIYYGPDEATEYQKEQCKLDIRMPANADGKVPVLIYFHGGGITGGRRGGPDLTAQGICLIAPSYRLHPKANCPDYLNDAADAVAWTFNNIEQYGGDPDQIFLGGMSAGSYLAALIAMDKSWLEKRGVDIDRLAGLLPLSGHMITHFTVRKERGLDAQTGLADEFAPLYHVRKTPFPIFIQCGDNDYPSRQEENKLFVSMMLKYATQPAELITYQEYPGTHGTFHKNKEQLEDLTSFILKHAKATAKHGDE</sequence>
<protein>
    <submittedName>
        <fullName evidence="4">Lipase</fullName>
    </submittedName>
</protein>
<keyword evidence="1" id="KW-0378">Hydrolase</keyword>
<dbReference type="Pfam" id="PF20434">
    <property type="entry name" value="BD-FAE"/>
    <property type="match status" value="1"/>
</dbReference>
<evidence type="ECO:0000256" key="2">
    <source>
        <dbReference type="SAM" id="SignalP"/>
    </source>
</evidence>
<gene>
    <name evidence="4" type="ordered locus">Plabr_1732</name>
</gene>
<dbReference type="OrthoDB" id="9806180at2"/>
<reference evidence="5" key="1">
    <citation type="submission" date="2011-02" db="EMBL/GenBank/DDBJ databases">
        <title>The complete genome of Planctomyces brasiliensis DSM 5305.</title>
        <authorList>
            <person name="Lucas S."/>
            <person name="Copeland A."/>
            <person name="Lapidus A."/>
            <person name="Bruce D."/>
            <person name="Goodwin L."/>
            <person name="Pitluck S."/>
            <person name="Kyrpides N."/>
            <person name="Mavromatis K."/>
            <person name="Pagani I."/>
            <person name="Ivanova N."/>
            <person name="Ovchinnikova G."/>
            <person name="Lu M."/>
            <person name="Detter J.C."/>
            <person name="Han C."/>
            <person name="Land M."/>
            <person name="Hauser L."/>
            <person name="Markowitz V."/>
            <person name="Cheng J.-F."/>
            <person name="Hugenholtz P."/>
            <person name="Woyke T."/>
            <person name="Wu D."/>
            <person name="Tindall B."/>
            <person name="Pomrenke H.G."/>
            <person name="Brambilla E."/>
            <person name="Klenk H.-P."/>
            <person name="Eisen J.A."/>
        </authorList>
    </citation>
    <scope>NUCLEOTIDE SEQUENCE [LARGE SCALE GENOMIC DNA]</scope>
    <source>
        <strain evidence="5">ATCC 49424 / DSM 5305 / JCM 21570 / NBRC 103401 / IFAM 1448</strain>
    </source>
</reference>
<dbReference type="STRING" id="756272.Plabr_1732"/>
<dbReference type="Proteomes" id="UP000006860">
    <property type="component" value="Chromosome"/>
</dbReference>
<dbReference type="SMR" id="F0SFD6"/>
<dbReference type="HOGENOM" id="CLU_012494_4_6_0"/>
<dbReference type="SUPFAM" id="SSF53474">
    <property type="entry name" value="alpha/beta-Hydrolases"/>
    <property type="match status" value="1"/>
</dbReference>
<dbReference type="eggNOG" id="COG0657">
    <property type="taxonomic scope" value="Bacteria"/>
</dbReference>
<dbReference type="PANTHER" id="PTHR48081">
    <property type="entry name" value="AB HYDROLASE SUPERFAMILY PROTEIN C4A8.06C"/>
    <property type="match status" value="1"/>
</dbReference>
<evidence type="ECO:0000259" key="3">
    <source>
        <dbReference type="Pfam" id="PF20434"/>
    </source>
</evidence>
<organism evidence="4 5">
    <name type="scientific">Rubinisphaera brasiliensis (strain ATCC 49424 / DSM 5305 / JCM 21570 / IAM 15109 / NBRC 103401 / IFAM 1448)</name>
    <name type="common">Planctomyces brasiliensis</name>
    <dbReference type="NCBI Taxonomy" id="756272"/>
    <lineage>
        <taxon>Bacteria</taxon>
        <taxon>Pseudomonadati</taxon>
        <taxon>Planctomycetota</taxon>
        <taxon>Planctomycetia</taxon>
        <taxon>Planctomycetales</taxon>
        <taxon>Planctomycetaceae</taxon>
        <taxon>Rubinisphaera</taxon>
    </lineage>
</organism>
<name>F0SFD6_RUBBR</name>
<evidence type="ECO:0000313" key="4">
    <source>
        <dbReference type="EMBL" id="ADY59343.1"/>
    </source>
</evidence>
<dbReference type="AlphaFoldDB" id="F0SFD6"/>
<dbReference type="RefSeq" id="WP_013628070.1">
    <property type="nucleotide sequence ID" value="NC_015174.1"/>
</dbReference>
<dbReference type="GO" id="GO:0016787">
    <property type="term" value="F:hydrolase activity"/>
    <property type="evidence" value="ECO:0007669"/>
    <property type="project" value="UniProtKB-KW"/>
</dbReference>
<keyword evidence="2" id="KW-0732">Signal</keyword>
<feature type="chain" id="PRO_5003260406" evidence="2">
    <location>
        <begin position="24"/>
        <end position="280"/>
    </location>
</feature>
<accession>F0SFD6</accession>
<evidence type="ECO:0000313" key="5">
    <source>
        <dbReference type="Proteomes" id="UP000006860"/>
    </source>
</evidence>
<feature type="domain" description="BD-FAE-like" evidence="3">
    <location>
        <begin position="49"/>
        <end position="150"/>
    </location>
</feature>
<keyword evidence="5" id="KW-1185">Reference proteome</keyword>
<feature type="signal peptide" evidence="2">
    <location>
        <begin position="1"/>
        <end position="23"/>
    </location>
</feature>
<dbReference type="InterPro" id="IPR050300">
    <property type="entry name" value="GDXG_lipolytic_enzyme"/>
</dbReference>